<evidence type="ECO:0000313" key="3">
    <source>
        <dbReference type="Proteomes" id="UP001491552"/>
    </source>
</evidence>
<proteinExistence type="predicted"/>
<evidence type="ECO:0000313" key="2">
    <source>
        <dbReference type="EMBL" id="MEQ2510749.1"/>
    </source>
</evidence>
<accession>A0ABV1G6C2</accession>
<name>A0ABV1G6C2_9FIRM</name>
<dbReference type="InterPro" id="IPR025584">
    <property type="entry name" value="Cthe_2159"/>
</dbReference>
<protein>
    <submittedName>
        <fullName evidence="2">Carbohydrate-binding domain-containing protein</fullName>
    </submittedName>
</protein>
<feature type="compositionally biased region" description="Low complexity" evidence="1">
    <location>
        <begin position="328"/>
        <end position="338"/>
    </location>
</feature>
<feature type="compositionally biased region" description="Low complexity" evidence="1">
    <location>
        <begin position="360"/>
        <end position="377"/>
    </location>
</feature>
<gene>
    <name evidence="2" type="ORF">WMO66_05725</name>
</gene>
<evidence type="ECO:0000256" key="1">
    <source>
        <dbReference type="SAM" id="MobiDB-lite"/>
    </source>
</evidence>
<dbReference type="Proteomes" id="UP001491552">
    <property type="component" value="Unassembled WGS sequence"/>
</dbReference>
<comment type="caution">
    <text evidence="2">The sequence shown here is derived from an EMBL/GenBank/DDBJ whole genome shotgun (WGS) entry which is preliminary data.</text>
</comment>
<keyword evidence="3" id="KW-1185">Reference proteome</keyword>
<dbReference type="EMBL" id="JBBMFF010000184">
    <property type="protein sequence ID" value="MEQ2510749.1"/>
    <property type="molecule type" value="Genomic_DNA"/>
</dbReference>
<dbReference type="Pfam" id="PF14262">
    <property type="entry name" value="Cthe_2159"/>
    <property type="match status" value="1"/>
</dbReference>
<reference evidence="2 3" key="1">
    <citation type="submission" date="2024-03" db="EMBL/GenBank/DDBJ databases">
        <title>Human intestinal bacterial collection.</title>
        <authorList>
            <person name="Pauvert C."/>
            <person name="Hitch T.C.A."/>
            <person name="Clavel T."/>
        </authorList>
    </citation>
    <scope>NUCLEOTIDE SEQUENCE [LARGE SCALE GENOMIC DNA]</scope>
    <source>
        <strain evidence="2 3">CLA-AA-H192</strain>
    </source>
</reference>
<organism evidence="2 3">
    <name type="scientific">Faecousia intestinalis</name>
    <dbReference type="NCBI Taxonomy" id="3133167"/>
    <lineage>
        <taxon>Bacteria</taxon>
        <taxon>Bacillati</taxon>
        <taxon>Bacillota</taxon>
        <taxon>Clostridia</taxon>
        <taxon>Eubacteriales</taxon>
        <taxon>Oscillospiraceae</taxon>
        <taxon>Faecousia</taxon>
    </lineage>
</organism>
<feature type="region of interest" description="Disordered" evidence="1">
    <location>
        <begin position="322"/>
        <end position="383"/>
    </location>
</feature>
<sequence>MLTIDAAGTYLLSGSCTDGSVKIKKGTTGVRLILCGLSLTSADTAPITCNKSSEVVIVAADGTENVLTDAAANNDESNSGNENAENAVIKCKDGSAVTLCGAGTLTLNAYGKNGIKSGATTAEEGEASLTIRELTLNINASVNDAINAEQYLAVESDTLNLATADVALHCDLIMDIGAEGTDGPTIAIAEACEGIEAAALSIRSGDISIVCTDDCLNAANSDLANYDFAINISGGTIVAYTTAGDGFDSNGSLTISGGNVTVWSGGNADNQPLDADGTIAITGGTVLAAGSSAGMGMNLSTTQAYVIFGSAGISGMGNMCGQPGSFGGMQPPQNGGQPKSDSKVSGNFQPSDDFRPGDMTSNNISAATATAQAGSDNSSGNAI</sequence>